<dbReference type="PANTHER" id="PTHR33476">
    <property type="entry name" value="EMB|CAB62613.1"/>
    <property type="match status" value="1"/>
</dbReference>
<evidence type="ECO:0000313" key="4">
    <source>
        <dbReference type="Proteomes" id="UP001497444"/>
    </source>
</evidence>
<evidence type="ECO:0000256" key="2">
    <source>
        <dbReference type="SAM" id="MobiDB-lite"/>
    </source>
</evidence>
<reference evidence="3" key="1">
    <citation type="submission" date="2024-02" db="EMBL/GenBank/DDBJ databases">
        <authorList>
            <consortium name="ELIXIR-Norway"/>
            <consortium name="Elixir Norway"/>
        </authorList>
    </citation>
    <scope>NUCLEOTIDE SEQUENCE</scope>
</reference>
<feature type="compositionally biased region" description="Basic and acidic residues" evidence="2">
    <location>
        <begin position="198"/>
        <end position="208"/>
    </location>
</feature>
<evidence type="ECO:0000313" key="3">
    <source>
        <dbReference type="EMBL" id="CAK9275185.1"/>
    </source>
</evidence>
<protein>
    <submittedName>
        <fullName evidence="3">Uncharacterized protein</fullName>
    </submittedName>
</protein>
<name>A0ABP0XCA2_9BRYO</name>
<organism evidence="3 4">
    <name type="scientific">Sphagnum jensenii</name>
    <dbReference type="NCBI Taxonomy" id="128206"/>
    <lineage>
        <taxon>Eukaryota</taxon>
        <taxon>Viridiplantae</taxon>
        <taxon>Streptophyta</taxon>
        <taxon>Embryophyta</taxon>
        <taxon>Bryophyta</taxon>
        <taxon>Sphagnophytina</taxon>
        <taxon>Sphagnopsida</taxon>
        <taxon>Sphagnales</taxon>
        <taxon>Sphagnaceae</taxon>
        <taxon>Sphagnum</taxon>
    </lineage>
</organism>
<evidence type="ECO:0000256" key="1">
    <source>
        <dbReference type="SAM" id="Coils"/>
    </source>
</evidence>
<keyword evidence="4" id="KW-1185">Reference proteome</keyword>
<feature type="coiled-coil region" evidence="1">
    <location>
        <begin position="440"/>
        <end position="474"/>
    </location>
</feature>
<gene>
    <name evidence="3" type="ORF">CSSPJE1EN1_LOCUS20663</name>
</gene>
<dbReference type="InterPro" id="IPR040348">
    <property type="entry name" value="POLAR-like"/>
</dbReference>
<keyword evidence="1" id="KW-0175">Coiled coil</keyword>
<dbReference type="EMBL" id="OZ020101">
    <property type="protein sequence ID" value="CAK9275185.1"/>
    <property type="molecule type" value="Genomic_DNA"/>
</dbReference>
<sequence>MEGKESTSEDTESHSNCLTLGLHALSDCHLRLKRFGPSGPPSGDVIQRGSLARRVQTPSRSCKGRAFAQQTRYMQALPRPVSSLESCLGAQLIHELDSKKEPLDISSLVEGSRQFSSTCENGNIPLYTFEKIFSLDIDHCSDGPEDTNGIYKRVFKDDKTSSTEGMVAVPEFQQFFGRANSLKMGFSSSETAGTLSSNDERTYTESEAEKSIPASVDICEVSCKKSLLPFTLKKRKISRTCQILSTSSDSGVDSTASTDEATTPMEALLFSFGVGIGVVCTVKSSQCEIDRLNQLLKAAEAQVQILKEEVDKKDAEKPSQEIGTQSQLSTCGGVEEELDDFESLRIVQADEASSLEGGEMADLEAELEAELDHLTGQYSDLDELEMDGVAALVHGDLNAVGLPAQLDSYGDDSSASEVACINSDAVSPRELTRLLLKLQSARQEEHISDLEADLEAAMLQLKEKEKELEHWKKHVCQLTELSISSPTSGEENFPIHCQSSAVVTPFERSSSGSGSEPEISASIQGPTLLDHRESFHLPLQSSGSSVDWPAGCFVETKGLNPGHLEKCELMPARGGGLEGMRTGLLEQGENPGLDRRLNFDNALKNSSAKDDVRDEFLQALVGGKLELPLRNEQALQTAMDCKLIFEDFQIQQLLVDSIQDLKPWKPGDMSDMGSNIPSINDYSSTVSMSDGWESGFDPSMRGHFHKGHGVQKFMTKPESSVIAKCARLSASSMSVSEISDGEAPDYCASGTTLCSSNIETITRPVGPFNHNVDPFFWNREGGLGGAGANTPDDSGFTMMEPISNMYTRGPMISLGVQQPHILDGRGEELNPTVYEKVVGWEGLIRQEPFAAMGSDWECQSQASEYEQHDAQDPRFVEGGSLHPENLVLDSEEHLGNKFKTEIVGKTRHGSDIVPEVQNIPAMLEMDNAKFRNRSSREQEAGSVEGLASIPSLVGSTLEGMAGESGESFEFLCSTLPKHHESMRVSEIMNDKDSQDITCSQRADTESITVFNQAASSQSSQGADTVVSSGVEREVHERERFILLFC</sequence>
<accession>A0ABP0XCA2</accession>
<feature type="region of interest" description="Disordered" evidence="2">
    <location>
        <begin position="189"/>
        <end position="208"/>
    </location>
</feature>
<dbReference type="Proteomes" id="UP001497444">
    <property type="component" value="Chromosome 6"/>
</dbReference>
<feature type="coiled-coil region" evidence="1">
    <location>
        <begin position="282"/>
        <end position="316"/>
    </location>
</feature>
<dbReference type="PANTHER" id="PTHR33476:SF22">
    <property type="entry name" value="PROTEIN POLAR LOCALIZATION DURING ASYMMETRIC DIVISION AND REDISTRIBUTION"/>
    <property type="match status" value="1"/>
</dbReference>
<proteinExistence type="predicted"/>